<name>A0A6M8HXJ8_9PROT</name>
<dbReference type="InterPro" id="IPR009057">
    <property type="entry name" value="Homeodomain-like_sf"/>
</dbReference>
<evidence type="ECO:0000313" key="8">
    <source>
        <dbReference type="Proteomes" id="UP000500767"/>
    </source>
</evidence>
<organism evidence="7 8">
    <name type="scientific">Lichenicola cladoniae</name>
    <dbReference type="NCBI Taxonomy" id="1484109"/>
    <lineage>
        <taxon>Bacteria</taxon>
        <taxon>Pseudomonadati</taxon>
        <taxon>Pseudomonadota</taxon>
        <taxon>Alphaproteobacteria</taxon>
        <taxon>Acetobacterales</taxon>
        <taxon>Acetobacteraceae</taxon>
        <taxon>Lichenicola</taxon>
    </lineage>
</organism>
<dbReference type="InterPro" id="IPR036388">
    <property type="entry name" value="WH-like_DNA-bd_sf"/>
</dbReference>
<evidence type="ECO:0000256" key="2">
    <source>
        <dbReference type="ARBA" id="ARBA00023125"/>
    </source>
</evidence>
<dbReference type="InterPro" id="IPR047640">
    <property type="entry name" value="RpiR-like"/>
</dbReference>
<dbReference type="InterPro" id="IPR035472">
    <property type="entry name" value="RpiR-like_SIS"/>
</dbReference>
<dbReference type="GO" id="GO:0097367">
    <property type="term" value="F:carbohydrate derivative binding"/>
    <property type="evidence" value="ECO:0007669"/>
    <property type="project" value="InterPro"/>
</dbReference>
<dbReference type="PROSITE" id="PS51071">
    <property type="entry name" value="HTH_RPIR"/>
    <property type="match status" value="1"/>
</dbReference>
<sequence length="304" mass="33222">MDNEQEPPPGRPEDLGAGTDAGADIPRDFKSLRALIVARRDMLPKRLVQVADFAVDHPQEIAFGRVTDLAAQAGVQPSTLVRFAQTLGYSGFSDLQAVFRAHARQRWPDYRERLETLASGEQSHGADPVSLLHGFVHAAQVSLDHLEQTVDRQALERAVQLLSEARSISLVGNRRVYPVALYLAYALRKLGIRCELIDNAGGLGHRQIELLDRTDVVLAVSFTPYAAETLDLSSAAARRGARVVAITDSPFSPLTQLAETWLEVAETDHAGFRSLSATFVLATTLAVALGERRVHLASDNDEKE</sequence>
<dbReference type="Pfam" id="PF01418">
    <property type="entry name" value="HTH_6"/>
    <property type="match status" value="1"/>
</dbReference>
<dbReference type="InterPro" id="IPR046348">
    <property type="entry name" value="SIS_dom_sf"/>
</dbReference>
<dbReference type="Gene3D" id="3.40.50.10490">
    <property type="entry name" value="Glucose-6-phosphate isomerase like protein, domain 1"/>
    <property type="match status" value="1"/>
</dbReference>
<dbReference type="GO" id="GO:0003677">
    <property type="term" value="F:DNA binding"/>
    <property type="evidence" value="ECO:0007669"/>
    <property type="project" value="UniProtKB-KW"/>
</dbReference>
<gene>
    <name evidence="7" type="ORF">HN018_20005</name>
</gene>
<dbReference type="AlphaFoldDB" id="A0A6M8HXJ8"/>
<reference evidence="7 8" key="1">
    <citation type="journal article" date="2014" name="World J. Microbiol. Biotechnol.">
        <title>Biodiversity and physiological characteristics of Antarctic and Arctic lichens-associated bacteria.</title>
        <authorList>
            <person name="Lee Y.M."/>
            <person name="Kim E.H."/>
            <person name="Lee H.K."/>
            <person name="Hong S.G."/>
        </authorList>
    </citation>
    <scope>NUCLEOTIDE SEQUENCE [LARGE SCALE GENOMIC DNA]</scope>
    <source>
        <strain evidence="7 8">PAMC 26569</strain>
    </source>
</reference>
<dbReference type="InterPro" id="IPR001347">
    <property type="entry name" value="SIS_dom"/>
</dbReference>
<evidence type="ECO:0000256" key="1">
    <source>
        <dbReference type="ARBA" id="ARBA00023015"/>
    </source>
</evidence>
<feature type="domain" description="HTH rpiR-type" evidence="5">
    <location>
        <begin position="30"/>
        <end position="106"/>
    </location>
</feature>
<dbReference type="CDD" id="cd05013">
    <property type="entry name" value="SIS_RpiR"/>
    <property type="match status" value="1"/>
</dbReference>
<dbReference type="Pfam" id="PF01380">
    <property type="entry name" value="SIS"/>
    <property type="match status" value="1"/>
</dbReference>
<dbReference type="SUPFAM" id="SSF46689">
    <property type="entry name" value="Homeodomain-like"/>
    <property type="match status" value="1"/>
</dbReference>
<dbReference type="GO" id="GO:0003700">
    <property type="term" value="F:DNA-binding transcription factor activity"/>
    <property type="evidence" value="ECO:0007669"/>
    <property type="project" value="InterPro"/>
</dbReference>
<feature type="domain" description="SIS" evidence="6">
    <location>
        <begin position="158"/>
        <end position="303"/>
    </location>
</feature>
<accession>A0A6M8HXJ8</accession>
<evidence type="ECO:0000259" key="6">
    <source>
        <dbReference type="PROSITE" id="PS51464"/>
    </source>
</evidence>
<keyword evidence="1" id="KW-0805">Transcription regulation</keyword>
<proteinExistence type="predicted"/>
<dbReference type="Gene3D" id="1.10.10.10">
    <property type="entry name" value="Winged helix-like DNA-binding domain superfamily/Winged helix DNA-binding domain"/>
    <property type="match status" value="1"/>
</dbReference>
<evidence type="ECO:0000313" key="7">
    <source>
        <dbReference type="EMBL" id="QKE92821.1"/>
    </source>
</evidence>
<dbReference type="InterPro" id="IPR000281">
    <property type="entry name" value="HTH_RpiR"/>
</dbReference>
<keyword evidence="8" id="KW-1185">Reference proteome</keyword>
<evidence type="ECO:0000256" key="4">
    <source>
        <dbReference type="SAM" id="MobiDB-lite"/>
    </source>
</evidence>
<evidence type="ECO:0000259" key="5">
    <source>
        <dbReference type="PROSITE" id="PS51071"/>
    </source>
</evidence>
<dbReference type="PANTHER" id="PTHR30514:SF20">
    <property type="entry name" value="TRANSCRIPTIONAL REGULATOR"/>
    <property type="match status" value="1"/>
</dbReference>
<dbReference type="PANTHER" id="PTHR30514">
    <property type="entry name" value="GLUCOKINASE"/>
    <property type="match status" value="1"/>
</dbReference>
<dbReference type="SUPFAM" id="SSF53697">
    <property type="entry name" value="SIS domain"/>
    <property type="match status" value="1"/>
</dbReference>
<dbReference type="KEGG" id="lck:HN018_20005"/>
<keyword evidence="2" id="KW-0238">DNA-binding</keyword>
<feature type="compositionally biased region" description="Pro residues" evidence="4">
    <location>
        <begin position="1"/>
        <end position="10"/>
    </location>
</feature>
<dbReference type="PROSITE" id="PS51464">
    <property type="entry name" value="SIS"/>
    <property type="match status" value="1"/>
</dbReference>
<dbReference type="GO" id="GO:1901135">
    <property type="term" value="P:carbohydrate derivative metabolic process"/>
    <property type="evidence" value="ECO:0007669"/>
    <property type="project" value="InterPro"/>
</dbReference>
<keyword evidence="3" id="KW-0804">Transcription</keyword>
<evidence type="ECO:0000256" key="3">
    <source>
        <dbReference type="ARBA" id="ARBA00023163"/>
    </source>
</evidence>
<protein>
    <submittedName>
        <fullName evidence="7">MurR/RpiR family transcriptional regulator</fullName>
    </submittedName>
</protein>
<feature type="region of interest" description="Disordered" evidence="4">
    <location>
        <begin position="1"/>
        <end position="24"/>
    </location>
</feature>
<dbReference type="Proteomes" id="UP000500767">
    <property type="component" value="Chromosome"/>
</dbReference>
<dbReference type="EMBL" id="CP053708">
    <property type="protein sequence ID" value="QKE92821.1"/>
    <property type="molecule type" value="Genomic_DNA"/>
</dbReference>